<keyword evidence="2" id="KW-0378">Hydrolase</keyword>
<dbReference type="Gene3D" id="3.40.50.1820">
    <property type="entry name" value="alpha/beta hydrolase"/>
    <property type="match status" value="1"/>
</dbReference>
<reference evidence="2" key="1">
    <citation type="submission" date="2024-05" db="EMBL/GenBank/DDBJ databases">
        <authorList>
            <person name="Kim S."/>
            <person name="Heo J."/>
            <person name="Choi H."/>
            <person name="Choi Y."/>
            <person name="Kwon S.-W."/>
            <person name="Kim Y."/>
        </authorList>
    </citation>
    <scope>NUCLEOTIDE SEQUENCE</scope>
    <source>
        <strain evidence="2">KACC 23699</strain>
    </source>
</reference>
<dbReference type="PANTHER" id="PTHR37946:SF1">
    <property type="entry name" value="SLL1969 PROTEIN"/>
    <property type="match status" value="1"/>
</dbReference>
<protein>
    <submittedName>
        <fullName evidence="2">Alpha/beta fold hydrolase</fullName>
    </submittedName>
</protein>
<dbReference type="GO" id="GO:0016787">
    <property type="term" value="F:hydrolase activity"/>
    <property type="evidence" value="ECO:0007669"/>
    <property type="project" value="UniProtKB-KW"/>
</dbReference>
<gene>
    <name evidence="2" type="ORF">ABEG17_19295</name>
</gene>
<keyword evidence="1" id="KW-1133">Transmembrane helix</keyword>
<dbReference type="SUPFAM" id="SSF53474">
    <property type="entry name" value="alpha/beta-Hydrolases"/>
    <property type="match status" value="1"/>
</dbReference>
<evidence type="ECO:0000313" key="2">
    <source>
        <dbReference type="EMBL" id="XBO43680.1"/>
    </source>
</evidence>
<dbReference type="AlphaFoldDB" id="A0AAU7JTP0"/>
<name>A0AAU7JTP0_9MICO</name>
<proteinExistence type="predicted"/>
<dbReference type="Pfam" id="PF02089">
    <property type="entry name" value="Palm_thioest"/>
    <property type="match status" value="1"/>
</dbReference>
<organism evidence="2">
    <name type="scientific">Pedococcus sp. KACC 23699</name>
    <dbReference type="NCBI Taxonomy" id="3149228"/>
    <lineage>
        <taxon>Bacteria</taxon>
        <taxon>Bacillati</taxon>
        <taxon>Actinomycetota</taxon>
        <taxon>Actinomycetes</taxon>
        <taxon>Micrococcales</taxon>
        <taxon>Intrasporangiaceae</taxon>
        <taxon>Pedococcus</taxon>
    </lineage>
</organism>
<dbReference type="RefSeq" id="WP_406831121.1">
    <property type="nucleotide sequence ID" value="NZ_CP157483.1"/>
</dbReference>
<dbReference type="PANTHER" id="PTHR37946">
    <property type="entry name" value="SLL1969 PROTEIN"/>
    <property type="match status" value="1"/>
</dbReference>
<accession>A0AAU7JTP0</accession>
<keyword evidence="1" id="KW-0472">Membrane</keyword>
<feature type="transmembrane region" description="Helical" evidence="1">
    <location>
        <begin position="12"/>
        <end position="36"/>
    </location>
</feature>
<dbReference type="EMBL" id="CP157483">
    <property type="protein sequence ID" value="XBO43680.1"/>
    <property type="molecule type" value="Genomic_DNA"/>
</dbReference>
<sequence>MLSALAPARRRLVLAVGGLVLAAAVGICAFVVAHLATSEGPGRPVDQAVPGPVLLVPGYGGSTASLGPLAASLRSAGRDVTVVELPDRALGDLRDQADALSAVATRVLARTGASSVDVVGYSAGGIVARMWVQEGGGAASVRRLVTLGSPHHGTQLAGLGALVAGACPVACQQLDPTSPVLARLNGVALPAGPRYLSVWTTQDDVVLPPASAELDGARSVAVQDVCPDDRVRHSGLPEDGVVRAMVAGSLGAGPVPAWGPADCARLSS</sequence>
<dbReference type="InterPro" id="IPR029058">
    <property type="entry name" value="AB_hydrolase_fold"/>
</dbReference>
<keyword evidence="1" id="KW-0812">Transmembrane</keyword>
<evidence type="ECO:0000256" key="1">
    <source>
        <dbReference type="SAM" id="Phobius"/>
    </source>
</evidence>